<gene>
    <name evidence="2" type="ORF">CASFOL_029159</name>
</gene>
<feature type="region of interest" description="Disordered" evidence="1">
    <location>
        <begin position="11"/>
        <end position="38"/>
    </location>
</feature>
<organism evidence="2 3">
    <name type="scientific">Castilleja foliolosa</name>
    <dbReference type="NCBI Taxonomy" id="1961234"/>
    <lineage>
        <taxon>Eukaryota</taxon>
        <taxon>Viridiplantae</taxon>
        <taxon>Streptophyta</taxon>
        <taxon>Embryophyta</taxon>
        <taxon>Tracheophyta</taxon>
        <taxon>Spermatophyta</taxon>
        <taxon>Magnoliopsida</taxon>
        <taxon>eudicotyledons</taxon>
        <taxon>Gunneridae</taxon>
        <taxon>Pentapetalae</taxon>
        <taxon>asterids</taxon>
        <taxon>lamiids</taxon>
        <taxon>Lamiales</taxon>
        <taxon>Orobanchaceae</taxon>
        <taxon>Pedicularideae</taxon>
        <taxon>Castillejinae</taxon>
        <taxon>Castilleja</taxon>
    </lineage>
</organism>
<evidence type="ECO:0000313" key="2">
    <source>
        <dbReference type="EMBL" id="KAL3626946.1"/>
    </source>
</evidence>
<protein>
    <submittedName>
        <fullName evidence="2">Uncharacterized protein</fullName>
    </submittedName>
</protein>
<dbReference type="EMBL" id="JAVIJP010000040">
    <property type="protein sequence ID" value="KAL3626946.1"/>
    <property type="molecule type" value="Genomic_DNA"/>
</dbReference>
<keyword evidence="3" id="KW-1185">Reference proteome</keyword>
<dbReference type="AlphaFoldDB" id="A0ABD3CAW3"/>
<dbReference type="Proteomes" id="UP001632038">
    <property type="component" value="Unassembled WGS sequence"/>
</dbReference>
<accession>A0ABD3CAW3</accession>
<proteinExistence type="predicted"/>
<comment type="caution">
    <text evidence="2">The sequence shown here is derived from an EMBL/GenBank/DDBJ whole genome shotgun (WGS) entry which is preliminary data.</text>
</comment>
<sequence length="38" mass="4339">MNTRLAKVKREIGEDMARKANKNKQVRKSNLPNEGVIT</sequence>
<evidence type="ECO:0000313" key="3">
    <source>
        <dbReference type="Proteomes" id="UP001632038"/>
    </source>
</evidence>
<name>A0ABD3CAW3_9LAMI</name>
<evidence type="ECO:0000256" key="1">
    <source>
        <dbReference type="SAM" id="MobiDB-lite"/>
    </source>
</evidence>
<reference evidence="3" key="1">
    <citation type="journal article" date="2024" name="IScience">
        <title>Strigolactones Initiate the Formation of Haustorium-like Structures in Castilleja.</title>
        <authorList>
            <person name="Buerger M."/>
            <person name="Peterson D."/>
            <person name="Chory J."/>
        </authorList>
    </citation>
    <scope>NUCLEOTIDE SEQUENCE [LARGE SCALE GENOMIC DNA]</scope>
</reference>